<dbReference type="EMBL" id="JACBZM010000001">
    <property type="protein sequence ID" value="NYI43212.1"/>
    <property type="molecule type" value="Genomic_DNA"/>
</dbReference>
<dbReference type="InterPro" id="IPR006311">
    <property type="entry name" value="TAT_signal"/>
</dbReference>
<feature type="signal peptide" evidence="2">
    <location>
        <begin position="1"/>
        <end position="27"/>
    </location>
</feature>
<accession>A0A7Y9ZD73</accession>
<proteinExistence type="predicted"/>
<evidence type="ECO:0000313" key="4">
    <source>
        <dbReference type="EMBL" id="NYI43212.1"/>
    </source>
</evidence>
<evidence type="ECO:0000313" key="5">
    <source>
        <dbReference type="Proteomes" id="UP000562045"/>
    </source>
</evidence>
<evidence type="ECO:0000256" key="2">
    <source>
        <dbReference type="SAM" id="SignalP"/>
    </source>
</evidence>
<sequence>MRTTPHTPTTRRLLSAALALGLSAALAACSSDEPEAREEKPAATQTPAAEPPAAPKVGACYSLTYEEAIAATSESAPVACTKGHTTETVAVGSIDAVVDGHLLAVDSDRVRAQVATACPQALKSYVGGSVEQLRLSMIRPTWYTPTLEDSDAGAAWYRCDAVVLAGTSTLADLKAGLKGVLGTSKGRKQYAMCGTAAPDAKNFERVLCSAKHSWRAIDVVVFEEGRYPGEKLVRAAGRTKCEDAAADVAEDPLTFEWGYEWPTKEQWDMGQAFGRCWAPD</sequence>
<name>A0A7Y9ZD73_9ACTN</name>
<evidence type="ECO:0000259" key="3">
    <source>
        <dbReference type="Pfam" id="PF13845"/>
    </source>
</evidence>
<dbReference type="Pfam" id="PF13845">
    <property type="entry name" value="Septum_form"/>
    <property type="match status" value="1"/>
</dbReference>
<dbReference type="InterPro" id="IPR026004">
    <property type="entry name" value="Septum_form"/>
</dbReference>
<feature type="domain" description="Septum formation-related" evidence="3">
    <location>
        <begin position="53"/>
        <end position="146"/>
    </location>
</feature>
<comment type="caution">
    <text evidence="4">The sequence shown here is derived from an EMBL/GenBank/DDBJ whole genome shotgun (WGS) entry which is preliminary data.</text>
</comment>
<dbReference type="Proteomes" id="UP000562045">
    <property type="component" value="Unassembled WGS sequence"/>
</dbReference>
<dbReference type="PROSITE" id="PS51318">
    <property type="entry name" value="TAT"/>
    <property type="match status" value="1"/>
</dbReference>
<dbReference type="RefSeq" id="WP_179647478.1">
    <property type="nucleotide sequence ID" value="NZ_JACBZM010000001.1"/>
</dbReference>
<keyword evidence="2" id="KW-0732">Signal</keyword>
<feature type="chain" id="PRO_5030973441" description="Septum formation-related domain-containing protein" evidence="2">
    <location>
        <begin position="28"/>
        <end position="280"/>
    </location>
</feature>
<reference evidence="4 5" key="1">
    <citation type="submission" date="2020-07" db="EMBL/GenBank/DDBJ databases">
        <title>Sequencing the genomes of 1000 actinobacteria strains.</title>
        <authorList>
            <person name="Klenk H.-P."/>
        </authorList>
    </citation>
    <scope>NUCLEOTIDE SEQUENCE [LARGE SCALE GENOMIC DNA]</scope>
    <source>
        <strain evidence="4 5">DSM 15131</strain>
    </source>
</reference>
<feature type="region of interest" description="Disordered" evidence="1">
    <location>
        <begin position="30"/>
        <end position="52"/>
    </location>
</feature>
<protein>
    <recommendedName>
        <fullName evidence="3">Septum formation-related domain-containing protein</fullName>
    </recommendedName>
</protein>
<dbReference type="AlphaFoldDB" id="A0A7Y9ZD73"/>
<dbReference type="PROSITE" id="PS51257">
    <property type="entry name" value="PROKAR_LIPOPROTEIN"/>
    <property type="match status" value="1"/>
</dbReference>
<evidence type="ECO:0000256" key="1">
    <source>
        <dbReference type="SAM" id="MobiDB-lite"/>
    </source>
</evidence>
<gene>
    <name evidence="4" type="ORF">BJ993_000292</name>
</gene>
<organism evidence="4 5">
    <name type="scientific">Nocardioides aromaticivorans</name>
    <dbReference type="NCBI Taxonomy" id="200618"/>
    <lineage>
        <taxon>Bacteria</taxon>
        <taxon>Bacillati</taxon>
        <taxon>Actinomycetota</taxon>
        <taxon>Actinomycetes</taxon>
        <taxon>Propionibacteriales</taxon>
        <taxon>Nocardioidaceae</taxon>
        <taxon>Nocardioides</taxon>
    </lineage>
</organism>